<dbReference type="RefSeq" id="WP_157885594.1">
    <property type="nucleotide sequence ID" value="NZ_BMIY01000010.1"/>
</dbReference>
<dbReference type="AlphaFoldDB" id="A0A916VK43"/>
<reference evidence="1" key="1">
    <citation type="journal article" date="2014" name="Int. J. Syst. Evol. Microbiol.">
        <title>Complete genome sequence of Corynebacterium casei LMG S-19264T (=DSM 44701T), isolated from a smear-ripened cheese.</title>
        <authorList>
            <consortium name="US DOE Joint Genome Institute (JGI-PGF)"/>
            <person name="Walter F."/>
            <person name="Albersmeier A."/>
            <person name="Kalinowski J."/>
            <person name="Ruckert C."/>
        </authorList>
    </citation>
    <scope>NUCLEOTIDE SEQUENCE</scope>
    <source>
        <strain evidence="1">CGMCC 1.15425</strain>
    </source>
</reference>
<name>A0A916VK43_9GAMM</name>
<keyword evidence="2" id="KW-1185">Reference proteome</keyword>
<evidence type="ECO:0000313" key="1">
    <source>
        <dbReference type="EMBL" id="GFZ80096.1"/>
    </source>
</evidence>
<organism evidence="1 2">
    <name type="scientific">Pseudohongiella nitratireducens</name>
    <dbReference type="NCBI Taxonomy" id="1768907"/>
    <lineage>
        <taxon>Bacteria</taxon>
        <taxon>Pseudomonadati</taxon>
        <taxon>Pseudomonadota</taxon>
        <taxon>Gammaproteobacteria</taxon>
        <taxon>Pseudomonadales</taxon>
        <taxon>Pseudohongiellaceae</taxon>
        <taxon>Pseudohongiella</taxon>
    </lineage>
</organism>
<reference evidence="1" key="2">
    <citation type="submission" date="2020-09" db="EMBL/GenBank/DDBJ databases">
        <authorList>
            <person name="Sun Q."/>
            <person name="Zhou Y."/>
        </authorList>
    </citation>
    <scope>NUCLEOTIDE SEQUENCE</scope>
    <source>
        <strain evidence="1">CGMCC 1.15425</strain>
    </source>
</reference>
<evidence type="ECO:0000313" key="2">
    <source>
        <dbReference type="Proteomes" id="UP000627715"/>
    </source>
</evidence>
<accession>A0A916VK43</accession>
<sequence length="56" mass="6264">MTDKRAFVPMSVASGVGRRYDIGKMEAVLKAVASSFLAERRMILRTEVMPKQHLLA</sequence>
<dbReference type="Proteomes" id="UP000627715">
    <property type="component" value="Unassembled WGS sequence"/>
</dbReference>
<comment type="caution">
    <text evidence="1">The sequence shown here is derived from an EMBL/GenBank/DDBJ whole genome shotgun (WGS) entry which is preliminary data.</text>
</comment>
<protein>
    <submittedName>
        <fullName evidence="1">Uncharacterized protein</fullName>
    </submittedName>
</protein>
<proteinExistence type="predicted"/>
<gene>
    <name evidence="1" type="ORF">GCM10011403_24040</name>
</gene>
<dbReference type="EMBL" id="BMIY01000010">
    <property type="protein sequence ID" value="GFZ80096.1"/>
    <property type="molecule type" value="Genomic_DNA"/>
</dbReference>